<feature type="repeat" description="Solcar" evidence="10">
    <location>
        <begin position="352"/>
        <end position="437"/>
    </location>
</feature>
<evidence type="ECO:0000256" key="9">
    <source>
        <dbReference type="ARBA" id="ARBA00023136"/>
    </source>
</evidence>
<evidence type="ECO:0008006" key="15">
    <source>
        <dbReference type="Google" id="ProtNLM"/>
    </source>
</evidence>
<dbReference type="VEuPathDB" id="FungiDB:FOXG_02587"/>
<evidence type="ECO:0000256" key="3">
    <source>
        <dbReference type="ARBA" id="ARBA00022448"/>
    </source>
</evidence>
<dbReference type="PROSITE" id="PS50920">
    <property type="entry name" value="SOLCAR"/>
    <property type="match status" value="3"/>
</dbReference>
<dbReference type="Gene3D" id="1.50.40.10">
    <property type="entry name" value="Mitochondrial carrier domain"/>
    <property type="match status" value="1"/>
</dbReference>
<keyword evidence="7 12" id="KW-1133">Transmembrane helix</keyword>
<dbReference type="GO" id="GO:1990547">
    <property type="term" value="P:mitochondrial phosphate ion transmembrane transport"/>
    <property type="evidence" value="ECO:0007669"/>
    <property type="project" value="InterPro"/>
</dbReference>
<dbReference type="Proteomes" id="UP000285084">
    <property type="component" value="Unassembled WGS sequence"/>
</dbReference>
<protein>
    <recommendedName>
        <fullName evidence="15">Mitochondrial phosphate carrier protein</fullName>
    </recommendedName>
</protein>
<name>A0A420MSA5_FUSOX</name>
<proteinExistence type="inferred from homology"/>
<dbReference type="AlphaFoldDB" id="A0A420MSA5"/>
<evidence type="ECO:0000313" key="14">
    <source>
        <dbReference type="Proteomes" id="UP000285084"/>
    </source>
</evidence>
<dbReference type="InterPro" id="IPR018108">
    <property type="entry name" value="MCP_transmembrane"/>
</dbReference>
<reference evidence="13 14" key="1">
    <citation type="journal article" date="2018" name="Sci. Rep.">
        <title>Characterisation of pathogen-specific regions and novel effector candidates in Fusarium oxysporum f. sp. cepae.</title>
        <authorList>
            <person name="Armitage A.D."/>
            <person name="Taylor A."/>
            <person name="Sobczyk M.K."/>
            <person name="Baxter L."/>
            <person name="Greenfield B.P."/>
            <person name="Bates H.J."/>
            <person name="Wilson F."/>
            <person name="Jackson A.C."/>
            <person name="Ott S."/>
            <person name="Harrison R.J."/>
            <person name="Clarkson J.P."/>
        </authorList>
    </citation>
    <scope>NUCLEOTIDE SEQUENCE [LARGE SCALE GENOMIC DNA]</scope>
    <source>
        <strain evidence="13 14">Fo_A13</strain>
    </source>
</reference>
<dbReference type="VEuPathDB" id="FungiDB:FOMG_16158"/>
<evidence type="ECO:0000256" key="5">
    <source>
        <dbReference type="ARBA" id="ARBA00022737"/>
    </source>
</evidence>
<comment type="subcellular location">
    <subcellularLocation>
        <location evidence="1">Mitochondrion inner membrane</location>
        <topology evidence="1">Multi-pass membrane protein</topology>
    </subcellularLocation>
</comment>
<dbReference type="EMBL" id="MRCX01000124">
    <property type="protein sequence ID" value="RKK70912.1"/>
    <property type="molecule type" value="Genomic_DNA"/>
</dbReference>
<dbReference type="GO" id="GO:0005315">
    <property type="term" value="F:phosphate transmembrane transporter activity"/>
    <property type="evidence" value="ECO:0007669"/>
    <property type="project" value="InterPro"/>
</dbReference>
<dbReference type="VEuPathDB" id="FungiDB:FOC1_g10013253"/>
<evidence type="ECO:0000256" key="12">
    <source>
        <dbReference type="SAM" id="Phobius"/>
    </source>
</evidence>
<keyword evidence="8" id="KW-0496">Mitochondrion</keyword>
<evidence type="ECO:0000256" key="11">
    <source>
        <dbReference type="RuleBase" id="RU000488"/>
    </source>
</evidence>
<accession>A0A420MSA5</accession>
<feature type="repeat" description="Solcar" evidence="10">
    <location>
        <begin position="254"/>
        <end position="338"/>
    </location>
</feature>
<gene>
    <name evidence="13" type="ORF">BFJ69_g11407</name>
</gene>
<keyword evidence="9 10" id="KW-0472">Membrane</keyword>
<evidence type="ECO:0000256" key="8">
    <source>
        <dbReference type="ARBA" id="ARBA00023128"/>
    </source>
</evidence>
<dbReference type="VEuPathDB" id="FungiDB:HZS61_000212"/>
<evidence type="ECO:0000256" key="10">
    <source>
        <dbReference type="PROSITE-ProRule" id="PRU00282"/>
    </source>
</evidence>
<dbReference type="VEuPathDB" id="FungiDB:FOC4_g10001734"/>
<sequence>MAIERSSRFATYPAVLFIFPDTQLKALLDAFPTLLAAMKLTRAISLTNFFVASSALGFQVFVLYPWHKELDAEFDKLKKEHLKVLNAAGNSLSEQQQKAMADELIELKNKSSRSSFQFVNHAPNPAEAISAAKDKILPTKEKLMAAATSENLTSLSLYARYALAGAFCCSFTHAVLTPVDVVKTRIQLDPLTYSSSLSKSARRIVSAEGPGALLTGLGPTITGYCLQGAFKFGGYEFFKARAVDYLGQSTAANHRNAVYLGSAAAAEFLGDIALCPFESVRIRLVSQPSYATDSISALAKLAREEGTGGLYSGLSPILLKQIPYTMATFLVYEKAIQTAYSVVDKKELSSMGVTGINLGAGLVAGLAAAVVSQPADTMLSRINKEKAGRDESTTRRLFRIASELGLRGAYTGMQARAVMVSGMTAVQFGIYGDIKKLFGAVDGVELSQRYVAQDYSKREYA</sequence>
<keyword evidence="3 11" id="KW-0813">Transport</keyword>
<keyword evidence="6" id="KW-0999">Mitochondrion inner membrane</keyword>
<feature type="transmembrane region" description="Helical" evidence="12">
    <location>
        <begin position="46"/>
        <end position="66"/>
    </location>
</feature>
<comment type="caution">
    <text evidence="13">The sequence shown here is derived from an EMBL/GenBank/DDBJ whole genome shotgun (WGS) entry which is preliminary data.</text>
</comment>
<dbReference type="SUPFAM" id="SSF103506">
    <property type="entry name" value="Mitochondrial carrier"/>
    <property type="match status" value="1"/>
</dbReference>
<dbReference type="Pfam" id="PF00153">
    <property type="entry name" value="Mito_carr"/>
    <property type="match status" value="3"/>
</dbReference>
<dbReference type="InterPro" id="IPR044677">
    <property type="entry name" value="SLC25A3/Pic2/Mir1-like"/>
</dbReference>
<evidence type="ECO:0000313" key="13">
    <source>
        <dbReference type="EMBL" id="RKK70912.1"/>
    </source>
</evidence>
<dbReference type="VEuPathDB" id="FungiDB:FOZG_04568"/>
<dbReference type="PANTHER" id="PTHR45671">
    <property type="entry name" value="SOLUTE CARRIER FAMILY 25 (MITOCHONDRIAL CARRIER PHOSPHATE CARRIER), MEMBER 3, LIKE-RELATED-RELATED"/>
    <property type="match status" value="1"/>
</dbReference>
<keyword evidence="4 10" id="KW-0812">Transmembrane</keyword>
<evidence type="ECO:0000256" key="1">
    <source>
        <dbReference type="ARBA" id="ARBA00004448"/>
    </source>
</evidence>
<dbReference type="InterPro" id="IPR023395">
    <property type="entry name" value="MCP_dom_sf"/>
</dbReference>
<dbReference type="VEuPathDB" id="FungiDB:FOIG_15540"/>
<feature type="repeat" description="Solcar" evidence="10">
    <location>
        <begin position="156"/>
        <end position="241"/>
    </location>
</feature>
<evidence type="ECO:0000256" key="2">
    <source>
        <dbReference type="ARBA" id="ARBA00006375"/>
    </source>
</evidence>
<dbReference type="GO" id="GO:0005743">
    <property type="term" value="C:mitochondrial inner membrane"/>
    <property type="evidence" value="ECO:0007669"/>
    <property type="project" value="UniProtKB-SubCell"/>
</dbReference>
<evidence type="ECO:0000256" key="4">
    <source>
        <dbReference type="ARBA" id="ARBA00022692"/>
    </source>
</evidence>
<evidence type="ECO:0000256" key="7">
    <source>
        <dbReference type="ARBA" id="ARBA00022989"/>
    </source>
</evidence>
<dbReference type="PANTHER" id="PTHR45671:SF12">
    <property type="entry name" value="MITOCHONDRIAL PHOSPHATE CARRIER PROTEIN"/>
    <property type="match status" value="1"/>
</dbReference>
<evidence type="ECO:0000256" key="6">
    <source>
        <dbReference type="ARBA" id="ARBA00022792"/>
    </source>
</evidence>
<organism evidence="13 14">
    <name type="scientific">Fusarium oxysporum</name>
    <name type="common">Fusarium vascular wilt</name>
    <dbReference type="NCBI Taxonomy" id="5507"/>
    <lineage>
        <taxon>Eukaryota</taxon>
        <taxon>Fungi</taxon>
        <taxon>Dikarya</taxon>
        <taxon>Ascomycota</taxon>
        <taxon>Pezizomycotina</taxon>
        <taxon>Sordariomycetes</taxon>
        <taxon>Hypocreomycetidae</taxon>
        <taxon>Hypocreales</taxon>
        <taxon>Nectriaceae</taxon>
        <taxon>Fusarium</taxon>
        <taxon>Fusarium oxysporum species complex</taxon>
    </lineage>
</organism>
<comment type="similarity">
    <text evidence="2 11">Belongs to the mitochondrial carrier (TC 2.A.29) family.</text>
</comment>
<keyword evidence="5" id="KW-0677">Repeat</keyword>